<dbReference type="Proteomes" id="UP001647509">
    <property type="component" value="Unassembled WGS sequence"/>
</dbReference>
<protein>
    <submittedName>
        <fullName evidence="1">Peptidase E</fullName>
    </submittedName>
</protein>
<gene>
    <name evidence="1" type="ORF">KO493_06335</name>
</gene>
<comment type="caution">
    <text evidence="1">The sequence shown here is derived from an EMBL/GenBank/DDBJ whole genome shotgun (WGS) entry which is preliminary data.</text>
</comment>
<evidence type="ECO:0000313" key="2">
    <source>
        <dbReference type="Proteomes" id="UP001647509"/>
    </source>
</evidence>
<keyword evidence="2" id="KW-1185">Reference proteome</keyword>
<accession>A0ACC5U7K8</accession>
<evidence type="ECO:0000313" key="1">
    <source>
        <dbReference type="EMBL" id="MBU2950308.1"/>
    </source>
</evidence>
<organism evidence="1 2">
    <name type="scientific">Pseudotamlana agarivorans</name>
    <dbReference type="NCBI Taxonomy" id="481183"/>
    <lineage>
        <taxon>Bacteria</taxon>
        <taxon>Pseudomonadati</taxon>
        <taxon>Bacteroidota</taxon>
        <taxon>Flavobacteriia</taxon>
        <taxon>Flavobacteriales</taxon>
        <taxon>Flavobacteriaceae</taxon>
        <taxon>Pseudotamlana</taxon>
    </lineage>
</organism>
<name>A0ACC5U7K8_9FLAO</name>
<reference evidence="1" key="1">
    <citation type="submission" date="2021-05" db="EMBL/GenBank/DDBJ databases">
        <title>Draft genomes of bacteria isolated from model marine particles.</title>
        <authorList>
            <person name="Datta M.S."/>
            <person name="Schwartzman J.A."/>
            <person name="Enke T.N."/>
            <person name="Saavedra J."/>
            <person name="Cermak N."/>
            <person name="Cordero O.X."/>
        </authorList>
    </citation>
    <scope>NUCLEOTIDE SEQUENCE</scope>
    <source>
        <strain evidence="1">I2M19</strain>
    </source>
</reference>
<sequence>MKLNKLLLLLLILPLCAFSSLHKYYISVTQIEYIEEKASVQIISRIFIDDFERLLRERYDDGITLAGENESPEADAYIGRYLSDKLKIHINGADMQLKFIGKAYEADVMKCYLEIEGVQSIQTFGITNRILFDVFEDQQNIIKTKINSKQKSFILYPQKDYYMLKFEK</sequence>
<proteinExistence type="predicted"/>
<dbReference type="EMBL" id="JAHKPD010000011">
    <property type="protein sequence ID" value="MBU2950308.1"/>
    <property type="molecule type" value="Genomic_DNA"/>
</dbReference>